<evidence type="ECO:0000313" key="3">
    <source>
        <dbReference type="Proteomes" id="UP000291933"/>
    </source>
</evidence>
<dbReference type="EMBL" id="SDMR01000026">
    <property type="protein sequence ID" value="TBT91468.1"/>
    <property type="molecule type" value="Genomic_DNA"/>
</dbReference>
<dbReference type="Pfam" id="PF01548">
    <property type="entry name" value="DEDD_Tnp_IS110"/>
    <property type="match status" value="1"/>
</dbReference>
<reference evidence="2 3" key="1">
    <citation type="submission" date="2019-01" db="EMBL/GenBank/DDBJ databases">
        <title>Lactibacter flavus gen. nov., sp. nov., a novel bacterium of the family Propionibacteriaceae isolated from raw milk and dairy products.</title>
        <authorList>
            <person name="Huptas C."/>
            <person name="Wenning M."/>
            <person name="Breitenwieser F."/>
            <person name="Doll E."/>
            <person name="Von Neubeck M."/>
            <person name="Busse H.-J."/>
            <person name="Scherer S."/>
        </authorList>
    </citation>
    <scope>NUCLEOTIDE SEQUENCE [LARGE SCALE GENOMIC DNA]</scope>
    <source>
        <strain evidence="2 3">DSM 22130</strain>
    </source>
</reference>
<sequence>MDAAVVADHHVTIRSTLSDGQVQLSHFHVPPTIAGLSRLGERLSVFPGVVAVAEPTSMTWMGLHVALQRAGCDLSLVGTRHSARLRGAISGKSKSDVIDADVLSLASDVFALSPLDPPLPAELALRRAVVRRGKLVIDGKR</sequence>
<name>A0A4Q9KHK7_PROTD</name>
<dbReference type="OrthoDB" id="3188901at2"/>
<evidence type="ECO:0000313" key="2">
    <source>
        <dbReference type="EMBL" id="TBT91468.1"/>
    </source>
</evidence>
<dbReference type="AlphaFoldDB" id="A0A4Q9KHK7"/>
<comment type="caution">
    <text evidence="2">The sequence shown here is derived from an EMBL/GenBank/DDBJ whole genome shotgun (WGS) entry which is preliminary data.</text>
</comment>
<organism evidence="2 3">
    <name type="scientific">Propioniciclava tarda</name>
    <dbReference type="NCBI Taxonomy" id="433330"/>
    <lineage>
        <taxon>Bacteria</taxon>
        <taxon>Bacillati</taxon>
        <taxon>Actinomycetota</taxon>
        <taxon>Actinomycetes</taxon>
        <taxon>Propionibacteriales</taxon>
        <taxon>Propionibacteriaceae</taxon>
        <taxon>Propioniciclava</taxon>
    </lineage>
</organism>
<dbReference type="Proteomes" id="UP000291933">
    <property type="component" value="Unassembled WGS sequence"/>
</dbReference>
<dbReference type="GO" id="GO:0004803">
    <property type="term" value="F:transposase activity"/>
    <property type="evidence" value="ECO:0007669"/>
    <property type="project" value="InterPro"/>
</dbReference>
<accession>A0A4Q9KHK7</accession>
<keyword evidence="3" id="KW-1185">Reference proteome</keyword>
<feature type="domain" description="Transposase IS110-like N-terminal" evidence="1">
    <location>
        <begin position="6"/>
        <end position="136"/>
    </location>
</feature>
<gene>
    <name evidence="2" type="ORF">ET996_13875</name>
</gene>
<proteinExistence type="predicted"/>
<protein>
    <submittedName>
        <fullName evidence="2">Transposase</fullName>
    </submittedName>
</protein>
<dbReference type="GO" id="GO:0003677">
    <property type="term" value="F:DNA binding"/>
    <property type="evidence" value="ECO:0007669"/>
    <property type="project" value="InterPro"/>
</dbReference>
<dbReference type="InterPro" id="IPR002525">
    <property type="entry name" value="Transp_IS110-like_N"/>
</dbReference>
<dbReference type="GO" id="GO:0006313">
    <property type="term" value="P:DNA transposition"/>
    <property type="evidence" value="ECO:0007669"/>
    <property type="project" value="InterPro"/>
</dbReference>
<evidence type="ECO:0000259" key="1">
    <source>
        <dbReference type="Pfam" id="PF01548"/>
    </source>
</evidence>